<organism evidence="8 9">
    <name type="scientific">Castellaniella daejeonensis</name>
    <dbReference type="NCBI Taxonomy" id="659013"/>
    <lineage>
        <taxon>Bacteria</taxon>
        <taxon>Pseudomonadati</taxon>
        <taxon>Pseudomonadota</taxon>
        <taxon>Betaproteobacteria</taxon>
        <taxon>Burkholderiales</taxon>
        <taxon>Alcaligenaceae</taxon>
        <taxon>Castellaniella</taxon>
    </lineage>
</organism>
<dbReference type="PROSITE" id="PS51194">
    <property type="entry name" value="HELICASE_CTER"/>
    <property type="match status" value="1"/>
</dbReference>
<dbReference type="InterPro" id="IPR003593">
    <property type="entry name" value="AAA+_ATPase"/>
</dbReference>
<gene>
    <name evidence="8" type="primary">hrpA</name>
    <name evidence="8" type="ORF">GCM10009125_11190</name>
</gene>
<dbReference type="SUPFAM" id="SSF52540">
    <property type="entry name" value="P-loop containing nucleoside triphosphate hydrolases"/>
    <property type="match status" value="1"/>
</dbReference>
<dbReference type="NCBIfam" id="TIGR01967">
    <property type="entry name" value="DEAH_box_HrpA"/>
    <property type="match status" value="1"/>
</dbReference>
<dbReference type="InterPro" id="IPR024590">
    <property type="entry name" value="HrpA_C"/>
</dbReference>
<dbReference type="GO" id="GO:0004386">
    <property type="term" value="F:helicase activity"/>
    <property type="evidence" value="ECO:0007669"/>
    <property type="project" value="UniProtKB-KW"/>
</dbReference>
<keyword evidence="2" id="KW-0378">Hydrolase</keyword>
<dbReference type="SMART" id="SM00382">
    <property type="entry name" value="AAA"/>
    <property type="match status" value="1"/>
</dbReference>
<feature type="domain" description="Helicase C-terminal" evidence="7">
    <location>
        <begin position="277"/>
        <end position="449"/>
    </location>
</feature>
<evidence type="ECO:0000256" key="1">
    <source>
        <dbReference type="ARBA" id="ARBA00022741"/>
    </source>
</evidence>
<keyword evidence="1" id="KW-0547">Nucleotide-binding</keyword>
<dbReference type="Pfam" id="PF00271">
    <property type="entry name" value="Helicase_C"/>
    <property type="match status" value="1"/>
</dbReference>
<accession>A0ABN0TKG7</accession>
<dbReference type="InterPro" id="IPR001650">
    <property type="entry name" value="Helicase_C-like"/>
</dbReference>
<evidence type="ECO:0000313" key="8">
    <source>
        <dbReference type="EMBL" id="GAA0223903.1"/>
    </source>
</evidence>
<dbReference type="PANTHER" id="PTHR18934">
    <property type="entry name" value="ATP-DEPENDENT RNA HELICASE"/>
    <property type="match status" value="1"/>
</dbReference>
<dbReference type="InterPro" id="IPR014001">
    <property type="entry name" value="Helicase_ATP-bd"/>
</dbReference>
<keyword evidence="4" id="KW-0067">ATP-binding</keyword>
<dbReference type="PROSITE" id="PS51192">
    <property type="entry name" value="HELICASE_ATP_BIND_1"/>
    <property type="match status" value="1"/>
</dbReference>
<dbReference type="SMART" id="SM00487">
    <property type="entry name" value="DEXDc"/>
    <property type="match status" value="1"/>
</dbReference>
<name>A0ABN0TKG7_9BURK</name>
<comment type="caution">
    <text evidence="8">The sequence shown here is derived from an EMBL/GenBank/DDBJ whole genome shotgun (WGS) entry which is preliminary data.</text>
</comment>
<dbReference type="Proteomes" id="UP001501176">
    <property type="component" value="Unassembled WGS sequence"/>
</dbReference>
<dbReference type="SMART" id="SM00847">
    <property type="entry name" value="HA2"/>
    <property type="match status" value="1"/>
</dbReference>
<dbReference type="InterPro" id="IPR027417">
    <property type="entry name" value="P-loop_NTPase"/>
</dbReference>
<dbReference type="InterPro" id="IPR010222">
    <property type="entry name" value="RNA_helicase_HrpA"/>
</dbReference>
<evidence type="ECO:0000256" key="4">
    <source>
        <dbReference type="ARBA" id="ARBA00022840"/>
    </source>
</evidence>
<dbReference type="InterPro" id="IPR011545">
    <property type="entry name" value="DEAD/DEAH_box_helicase_dom"/>
</dbReference>
<dbReference type="Pfam" id="PF04408">
    <property type="entry name" value="WHD_HA2"/>
    <property type="match status" value="1"/>
</dbReference>
<evidence type="ECO:0000256" key="5">
    <source>
        <dbReference type="SAM" id="MobiDB-lite"/>
    </source>
</evidence>
<dbReference type="Pfam" id="PF11898">
    <property type="entry name" value="DUF3418"/>
    <property type="match status" value="1"/>
</dbReference>
<evidence type="ECO:0000259" key="7">
    <source>
        <dbReference type="PROSITE" id="PS51194"/>
    </source>
</evidence>
<sequence length="1306" mass="147183">MSDCSFPDSILWRGKNSTLHPPVESDVLPENPSQPTRRAPARTAQPRPPAGAGDRPLPPIHYPENLPVSACRQEIARAIAEHPVVIVCGETGSGKTTQLPKICLELGRGREGMIGHTQPRRLAATSVAQRVAEELRTEIGDWVGYQIRFSERAGPATAIKLMTDGILLAETQRDPLLRRYDTLIIDEAHERSLNIDFLLGFLKRLLARRKDLKLIITSATIDADRFARHFGTQDRPAPVIQVSGRLFPVELRYRPVRQDGDEDAAGRRPGQGDEERDLVDAVVDGVDECARHGSGDVLVFLPGEREIRECAEALRKRHPAGALVLPLYARLSRAEQEQIFHPRGNARRIVLATNVAETSLTVPGIRYVVDSGLARIKRYSWRSKVEQLRIEPISQASANQRAGRCGRLGPGVCIRLYSEDDFRQRPAFTDPEILRSSLASVILRMKSLRLDDIEAFPFVEPPTGRAIADGYQLLQELGALDEHNRLTPVGRALARLPVDPRIARMVFAAHEQQCLAEILVIAAALSVQDPRDRPMQAREAADNAHAQFNDKQSEFLAWLKLWQWYGEQVEHKASQRKLVEQIRAKFLSPIRLREWHDTHTQLLTLAREQGWRLNQTPATREQIHMALLAGLLGNIGMKSEDGGLYQGAHGIRFAIHPGSPLQKKAGRWILAAELVETTRLYARCVAQIEPTWVERAGAHLLKRAWSDPRWEKKAGQVVANERGTVHGLPVYTGRRVHYGRIDPAAAREIFIRDALVPGDIDSKLPFIAHNRRLIASIERLEHQSRRPDILVDDALIHAFYDRQIPADVCQTATLEAWYKGLGREEANRLNLSRDELMRHDAAGVTTEVFPRRLAWAGTELAVDYHFEPGSPRDGMTLTVPLFALNQLDAARCEWLVPGMLKEKVHLLLKSLPQKLRRHCVPLPDYAAGFHERWFERAADPGMGLLDALSQDIWEQCRVRVQAVDFKLETLPPHLFMNFKVVDEHGRMLSGGRSLDQLRAEHGRQAQASFQQLASRDQQASQVLNHEGLTAWTFGDLPELLEIQRGGRSLIGYPALRDRGESCDLDVFDDPHEARRVHAVGLRRLFRLALREQVRYLEKNLPDLTRMGMLYMDLGTQQELRDQLIDAALDQSCLMEPWPDSAQAFERRCEEGRARLGLLAQELARLAGAILAERAALIKKLPQARPWPQAQQDIRQQLDALVGPSFVRDTPPEQLGHLPRYLKAAQLRIDKLRADPARDAAAMADIARLTAPWQRARAALKGAPDARLDAFRWQLEELRVALYAQTLRTPFPVSVKRLEKAWAAMPR</sequence>
<dbReference type="EMBL" id="BAAAFN010000008">
    <property type="protein sequence ID" value="GAA0223903.1"/>
    <property type="molecule type" value="Genomic_DNA"/>
</dbReference>
<evidence type="ECO:0000256" key="3">
    <source>
        <dbReference type="ARBA" id="ARBA00022806"/>
    </source>
</evidence>
<dbReference type="CDD" id="cd18791">
    <property type="entry name" value="SF2_C_RHA"/>
    <property type="match status" value="1"/>
</dbReference>
<dbReference type="InterPro" id="IPR011709">
    <property type="entry name" value="DEAD-box_helicase_OB_fold"/>
</dbReference>
<dbReference type="InterPro" id="IPR007502">
    <property type="entry name" value="Helicase-assoc_dom"/>
</dbReference>
<dbReference type="InterPro" id="IPR048333">
    <property type="entry name" value="HA2_WH"/>
</dbReference>
<keyword evidence="9" id="KW-1185">Reference proteome</keyword>
<dbReference type="PANTHER" id="PTHR18934:SF99">
    <property type="entry name" value="ATP-DEPENDENT RNA HELICASE DHX37-RELATED"/>
    <property type="match status" value="1"/>
</dbReference>
<feature type="compositionally biased region" description="Low complexity" evidence="5">
    <location>
        <begin position="34"/>
        <end position="53"/>
    </location>
</feature>
<evidence type="ECO:0000313" key="9">
    <source>
        <dbReference type="Proteomes" id="UP001501176"/>
    </source>
</evidence>
<protein>
    <submittedName>
        <fullName evidence="8">ATP-dependent RNA helicase HrpA</fullName>
    </submittedName>
</protein>
<dbReference type="Gene3D" id="1.20.120.1080">
    <property type="match status" value="1"/>
</dbReference>
<evidence type="ECO:0000256" key="2">
    <source>
        <dbReference type="ARBA" id="ARBA00022801"/>
    </source>
</evidence>
<keyword evidence="3 8" id="KW-0347">Helicase</keyword>
<evidence type="ECO:0000259" key="6">
    <source>
        <dbReference type="PROSITE" id="PS51192"/>
    </source>
</evidence>
<proteinExistence type="predicted"/>
<feature type="domain" description="Helicase ATP-binding" evidence="6">
    <location>
        <begin position="76"/>
        <end position="239"/>
    </location>
</feature>
<dbReference type="Pfam" id="PF07717">
    <property type="entry name" value="OB_NTP_bind"/>
    <property type="match status" value="1"/>
</dbReference>
<dbReference type="Pfam" id="PF00270">
    <property type="entry name" value="DEAD"/>
    <property type="match status" value="1"/>
</dbReference>
<dbReference type="Gene3D" id="3.40.50.300">
    <property type="entry name" value="P-loop containing nucleotide triphosphate hydrolases"/>
    <property type="match status" value="2"/>
</dbReference>
<reference evidence="8 9" key="1">
    <citation type="journal article" date="2019" name="Int. J. Syst. Evol. Microbiol.">
        <title>The Global Catalogue of Microorganisms (GCM) 10K type strain sequencing project: providing services to taxonomists for standard genome sequencing and annotation.</title>
        <authorList>
            <consortium name="The Broad Institute Genomics Platform"/>
            <consortium name="The Broad Institute Genome Sequencing Center for Infectious Disease"/>
            <person name="Wu L."/>
            <person name="Ma J."/>
        </authorList>
    </citation>
    <scope>NUCLEOTIDE SEQUENCE [LARGE SCALE GENOMIC DNA]</scope>
    <source>
        <strain evidence="8 9">JCM 16240</strain>
    </source>
</reference>
<dbReference type="Pfam" id="PF21010">
    <property type="entry name" value="HA2_C"/>
    <property type="match status" value="1"/>
</dbReference>
<feature type="region of interest" description="Disordered" evidence="5">
    <location>
        <begin position="1"/>
        <end position="59"/>
    </location>
</feature>
<dbReference type="SMART" id="SM00490">
    <property type="entry name" value="HELICc"/>
    <property type="match status" value="1"/>
</dbReference>